<dbReference type="FunFam" id="1.10.10.10:FF:000027">
    <property type="entry name" value="Heat shock transcription factor 1"/>
    <property type="match status" value="1"/>
</dbReference>
<evidence type="ECO:0000256" key="3">
    <source>
        <dbReference type="ARBA" id="ARBA00023015"/>
    </source>
</evidence>
<organism evidence="10 11">
    <name type="scientific">Dimorphilus gyrociliatus</name>
    <dbReference type="NCBI Taxonomy" id="2664684"/>
    <lineage>
        <taxon>Eukaryota</taxon>
        <taxon>Metazoa</taxon>
        <taxon>Spiralia</taxon>
        <taxon>Lophotrochozoa</taxon>
        <taxon>Annelida</taxon>
        <taxon>Polychaeta</taxon>
        <taxon>Polychaeta incertae sedis</taxon>
        <taxon>Dinophilidae</taxon>
        <taxon>Dimorphilus</taxon>
    </lineage>
</organism>
<protein>
    <submittedName>
        <fullName evidence="10">DgyrCDS2308</fullName>
    </submittedName>
</protein>
<dbReference type="PROSITE" id="PS00434">
    <property type="entry name" value="HSF_DOMAIN"/>
    <property type="match status" value="1"/>
</dbReference>
<keyword evidence="5" id="KW-0804">Transcription</keyword>
<evidence type="ECO:0000256" key="1">
    <source>
        <dbReference type="ARBA" id="ARBA00004123"/>
    </source>
</evidence>
<keyword evidence="6" id="KW-0539">Nucleus</keyword>
<dbReference type="PANTHER" id="PTHR10015:SF454">
    <property type="entry name" value="HEAT SHOCK FACTOR PROTEIN 3"/>
    <property type="match status" value="1"/>
</dbReference>
<dbReference type="AlphaFoldDB" id="A0A7I8V9V6"/>
<dbReference type="EMBL" id="CAJFCJ010000003">
    <property type="protein sequence ID" value="CAD5113118.1"/>
    <property type="molecule type" value="Genomic_DNA"/>
</dbReference>
<reference evidence="10 11" key="1">
    <citation type="submission" date="2020-08" db="EMBL/GenBank/DDBJ databases">
        <authorList>
            <person name="Hejnol A."/>
        </authorList>
    </citation>
    <scope>NUCLEOTIDE SEQUENCE [LARGE SCALE GENOMIC DNA]</scope>
</reference>
<evidence type="ECO:0000313" key="10">
    <source>
        <dbReference type="EMBL" id="CAD5113118.1"/>
    </source>
</evidence>
<dbReference type="GO" id="GO:0005634">
    <property type="term" value="C:nucleus"/>
    <property type="evidence" value="ECO:0007669"/>
    <property type="project" value="UniProtKB-SubCell"/>
</dbReference>
<feature type="region of interest" description="Disordered" evidence="8">
    <location>
        <begin position="246"/>
        <end position="277"/>
    </location>
</feature>
<gene>
    <name evidence="10" type="ORF">DGYR_LOCUS2158</name>
</gene>
<dbReference type="Gene3D" id="1.10.10.10">
    <property type="entry name" value="Winged helix-like DNA-binding domain superfamily/Winged helix DNA-binding domain"/>
    <property type="match status" value="1"/>
</dbReference>
<evidence type="ECO:0000256" key="8">
    <source>
        <dbReference type="SAM" id="MobiDB-lite"/>
    </source>
</evidence>
<dbReference type="Proteomes" id="UP000549394">
    <property type="component" value="Unassembled WGS sequence"/>
</dbReference>
<keyword evidence="3" id="KW-0805">Transcription regulation</keyword>
<evidence type="ECO:0000256" key="5">
    <source>
        <dbReference type="ARBA" id="ARBA00023163"/>
    </source>
</evidence>
<evidence type="ECO:0000313" key="11">
    <source>
        <dbReference type="Proteomes" id="UP000549394"/>
    </source>
</evidence>
<comment type="caution">
    <text evidence="10">The sequence shown here is derived from an EMBL/GenBank/DDBJ whole genome shotgun (WGS) entry which is preliminary data.</text>
</comment>
<feature type="compositionally biased region" description="Basic and acidic residues" evidence="8">
    <location>
        <begin position="253"/>
        <end position="277"/>
    </location>
</feature>
<comment type="similarity">
    <text evidence="2 7">Belongs to the HSF family.</text>
</comment>
<dbReference type="SUPFAM" id="SSF46785">
    <property type="entry name" value="Winged helix' DNA-binding domain"/>
    <property type="match status" value="1"/>
</dbReference>
<dbReference type="PRINTS" id="PR00056">
    <property type="entry name" value="HSFDOMAIN"/>
</dbReference>
<dbReference type="GO" id="GO:0003700">
    <property type="term" value="F:DNA-binding transcription factor activity"/>
    <property type="evidence" value="ECO:0007669"/>
    <property type="project" value="InterPro"/>
</dbReference>
<dbReference type="SMART" id="SM00415">
    <property type="entry name" value="HSF"/>
    <property type="match status" value="1"/>
</dbReference>
<proteinExistence type="inferred from homology"/>
<dbReference type="InterPro" id="IPR000232">
    <property type="entry name" value="HSF_DNA-bd"/>
</dbReference>
<evidence type="ECO:0000256" key="4">
    <source>
        <dbReference type="ARBA" id="ARBA00023125"/>
    </source>
</evidence>
<evidence type="ECO:0000256" key="2">
    <source>
        <dbReference type="ARBA" id="ARBA00006403"/>
    </source>
</evidence>
<evidence type="ECO:0000256" key="7">
    <source>
        <dbReference type="RuleBase" id="RU004020"/>
    </source>
</evidence>
<dbReference type="GO" id="GO:0043565">
    <property type="term" value="F:sequence-specific DNA binding"/>
    <property type="evidence" value="ECO:0007669"/>
    <property type="project" value="InterPro"/>
</dbReference>
<name>A0A7I8V9V6_9ANNE</name>
<keyword evidence="11" id="KW-1185">Reference proteome</keyword>
<dbReference type="Pfam" id="PF00447">
    <property type="entry name" value="HSF_DNA-bind"/>
    <property type="match status" value="1"/>
</dbReference>
<dbReference type="OrthoDB" id="60033at2759"/>
<accession>A0A7I8V9V6</accession>
<evidence type="ECO:0000256" key="6">
    <source>
        <dbReference type="ARBA" id="ARBA00023242"/>
    </source>
</evidence>
<dbReference type="InterPro" id="IPR036390">
    <property type="entry name" value="WH_DNA-bd_sf"/>
</dbReference>
<dbReference type="PANTHER" id="PTHR10015">
    <property type="entry name" value="HEAT SHOCK TRANSCRIPTION FACTOR"/>
    <property type="match status" value="1"/>
</dbReference>
<comment type="subcellular location">
    <subcellularLocation>
        <location evidence="1">Nucleus</location>
    </subcellularLocation>
</comment>
<keyword evidence="4" id="KW-0238">DNA-binding</keyword>
<evidence type="ECO:0000259" key="9">
    <source>
        <dbReference type="PROSITE" id="PS00434"/>
    </source>
</evidence>
<feature type="domain" description="HSF-type DNA-binding" evidence="9">
    <location>
        <begin position="54"/>
        <end position="78"/>
    </location>
</feature>
<dbReference type="InterPro" id="IPR036388">
    <property type="entry name" value="WH-like_DNA-bd_sf"/>
</dbReference>
<sequence>MLSLLDSQASTVPAFLTKLWALVDDPSTDDVICWDLTGKSFHVYDQGRFSKEILPLYFKHSNISSFIRQLNMYGFKKVAHLNSGIKFENGDLEFQHQYFVKGEERLLDMIKRKVKSEESSKVVNNDDYGKICENVKNLASQCQTLVSRFDLAKRENEALWREISMLRQKNMRQQNILNKIINFLFSAVRNRQVPSNKRKLPMITAFEPLNKFSRFDNKLNKNLLRTVENEGDVTVEIKEKWQPTSSLNSQNEYLRETRDYERTTSNEERSNFDEEQSKMDALELTQDIEKMQCDLDTLKEVLAKSPFILDAEQLKNVFTTDPLSVSFPETITCSTSKSNADNQSVGFDNEQQSLSVAPTNLFPELDFLDQLNSSYGEERVEKNTSVQHL</sequence>